<evidence type="ECO:0000256" key="4">
    <source>
        <dbReference type="ARBA" id="ARBA00022989"/>
    </source>
</evidence>
<reference evidence="7 8" key="1">
    <citation type="submission" date="2016-07" db="EMBL/GenBank/DDBJ databases">
        <title>Draft genome of Scalindua rubra, obtained from a brine-seawater interface in the Red Sea, sheds light on salt adaptation in anammox bacteria.</title>
        <authorList>
            <person name="Speth D.R."/>
            <person name="Lagkouvardos I."/>
            <person name="Wang Y."/>
            <person name="Qian P.-Y."/>
            <person name="Dutilh B.E."/>
            <person name="Jetten M.S."/>
        </authorList>
    </citation>
    <scope>NUCLEOTIDE SEQUENCE [LARGE SCALE GENOMIC DNA]</scope>
    <source>
        <strain evidence="7">BSI-1</strain>
    </source>
</reference>
<feature type="transmembrane region" description="Helical" evidence="6">
    <location>
        <begin position="143"/>
        <end position="164"/>
    </location>
</feature>
<dbReference type="Proteomes" id="UP000094056">
    <property type="component" value="Unassembled WGS sequence"/>
</dbReference>
<proteinExistence type="predicted"/>
<evidence type="ECO:0000256" key="6">
    <source>
        <dbReference type="SAM" id="Phobius"/>
    </source>
</evidence>
<evidence type="ECO:0000256" key="5">
    <source>
        <dbReference type="ARBA" id="ARBA00023136"/>
    </source>
</evidence>
<feature type="transmembrane region" description="Helical" evidence="6">
    <location>
        <begin position="249"/>
        <end position="268"/>
    </location>
</feature>
<dbReference type="GO" id="GO:0005886">
    <property type="term" value="C:plasma membrane"/>
    <property type="evidence" value="ECO:0007669"/>
    <property type="project" value="UniProtKB-SubCell"/>
</dbReference>
<keyword evidence="2" id="KW-1003">Cell membrane</keyword>
<comment type="caution">
    <text evidence="7">The sequence shown here is derived from an EMBL/GenBank/DDBJ whole genome shotgun (WGS) entry which is preliminary data.</text>
</comment>
<evidence type="ECO:0000313" key="7">
    <source>
        <dbReference type="EMBL" id="ODS30391.1"/>
    </source>
</evidence>
<dbReference type="InterPro" id="IPR050833">
    <property type="entry name" value="Poly_Biosynth_Transport"/>
</dbReference>
<evidence type="ECO:0000313" key="8">
    <source>
        <dbReference type="Proteomes" id="UP000094056"/>
    </source>
</evidence>
<protein>
    <recommendedName>
        <fullName evidence="9">Polysaccharide biosynthesis protein</fullName>
    </recommendedName>
</protein>
<feature type="transmembrane region" description="Helical" evidence="6">
    <location>
        <begin position="117"/>
        <end position="136"/>
    </location>
</feature>
<feature type="transmembrane region" description="Helical" evidence="6">
    <location>
        <begin position="84"/>
        <end position="105"/>
    </location>
</feature>
<feature type="transmembrane region" description="Helical" evidence="6">
    <location>
        <begin position="414"/>
        <end position="433"/>
    </location>
</feature>
<sequence length="474" mass="53227">MIRTSSRSFNQQYLVVSFNGFVVLLGVFLINGIVARSFGLEPLGEYLLIKRTVTTIVGILLIGLNISIPVFLNKKYGLHFLSNFIAIFITITLPAIAIFICLIYFGVLSGFNMDYIIGYIFYTLSVCSQFFVYALYRGQSKMIWASSVQLLGSAIIPIITFLVLGNLGVILSIIGCTNLVINSIHVLTIKRSLGWSKFNMEIYKKIVHFGLERIPSFIAQSILLAGPSVLLSMYGTFAEVALIDANISIIRLLILIIGPFGIIILPKIVKFEKKISNDQLNNAIITMIETALFISVLFCMFLFFHAEELFLIWLNIEHNDTLQLARYILLVIPLYVLTDLLRSPLDGLSDRGLNSIVYGVSASVFIAVFYGGIYIGKSPLYTIVIGFISGYFTSSLLSVYYINRILLLSLRKMNVHHLIGWVLLYFFYHQLLLSISSRSLGLLFGFVAVLSIISIYVWLHWSQIKTALAAFDEL</sequence>
<feature type="transmembrane region" description="Helical" evidence="6">
    <location>
        <begin position="12"/>
        <end position="33"/>
    </location>
</feature>
<dbReference type="PANTHER" id="PTHR30250:SF11">
    <property type="entry name" value="O-ANTIGEN TRANSPORTER-RELATED"/>
    <property type="match status" value="1"/>
</dbReference>
<feature type="transmembrane region" description="Helical" evidence="6">
    <location>
        <begin position="170"/>
        <end position="193"/>
    </location>
</feature>
<dbReference type="AlphaFoldDB" id="A0A1E3X437"/>
<dbReference type="EMBL" id="MAYW01000233">
    <property type="protein sequence ID" value="ODS30391.1"/>
    <property type="molecule type" value="Genomic_DNA"/>
</dbReference>
<feature type="transmembrane region" description="Helical" evidence="6">
    <location>
        <begin position="353"/>
        <end position="375"/>
    </location>
</feature>
<name>A0A1E3X437_9BACT</name>
<feature type="transmembrane region" description="Helical" evidence="6">
    <location>
        <begin position="214"/>
        <end position="237"/>
    </location>
</feature>
<keyword evidence="4 6" id="KW-1133">Transmembrane helix</keyword>
<dbReference type="PANTHER" id="PTHR30250">
    <property type="entry name" value="PST FAMILY PREDICTED COLANIC ACID TRANSPORTER"/>
    <property type="match status" value="1"/>
</dbReference>
<organism evidence="7 8">
    <name type="scientific">Candidatus Scalindua rubra</name>
    <dbReference type="NCBI Taxonomy" id="1872076"/>
    <lineage>
        <taxon>Bacteria</taxon>
        <taxon>Pseudomonadati</taxon>
        <taxon>Planctomycetota</taxon>
        <taxon>Candidatus Brocadiia</taxon>
        <taxon>Candidatus Brocadiales</taxon>
        <taxon>Candidatus Scalinduaceae</taxon>
        <taxon>Candidatus Scalindua</taxon>
    </lineage>
</organism>
<evidence type="ECO:0000256" key="3">
    <source>
        <dbReference type="ARBA" id="ARBA00022692"/>
    </source>
</evidence>
<comment type="subcellular location">
    <subcellularLocation>
        <location evidence="1">Cell membrane</location>
        <topology evidence="1">Multi-pass membrane protein</topology>
    </subcellularLocation>
</comment>
<feature type="transmembrane region" description="Helical" evidence="6">
    <location>
        <begin position="280"/>
        <end position="304"/>
    </location>
</feature>
<gene>
    <name evidence="7" type="ORF">SCARUB_04500</name>
</gene>
<feature type="transmembrane region" description="Helical" evidence="6">
    <location>
        <begin position="53"/>
        <end position="72"/>
    </location>
</feature>
<evidence type="ECO:0000256" key="1">
    <source>
        <dbReference type="ARBA" id="ARBA00004651"/>
    </source>
</evidence>
<keyword evidence="5 6" id="KW-0472">Membrane</keyword>
<accession>A0A1E3X437</accession>
<keyword evidence="3 6" id="KW-0812">Transmembrane</keyword>
<feature type="transmembrane region" description="Helical" evidence="6">
    <location>
        <begin position="439"/>
        <end position="459"/>
    </location>
</feature>
<evidence type="ECO:0008006" key="9">
    <source>
        <dbReference type="Google" id="ProtNLM"/>
    </source>
</evidence>
<feature type="transmembrane region" description="Helical" evidence="6">
    <location>
        <begin position="324"/>
        <end position="341"/>
    </location>
</feature>
<evidence type="ECO:0000256" key="2">
    <source>
        <dbReference type="ARBA" id="ARBA00022475"/>
    </source>
</evidence>
<feature type="transmembrane region" description="Helical" evidence="6">
    <location>
        <begin position="381"/>
        <end position="402"/>
    </location>
</feature>